<organism evidence="7 8">
    <name type="scientific">Truncatella angustata</name>
    <dbReference type="NCBI Taxonomy" id="152316"/>
    <lineage>
        <taxon>Eukaryota</taxon>
        <taxon>Fungi</taxon>
        <taxon>Dikarya</taxon>
        <taxon>Ascomycota</taxon>
        <taxon>Pezizomycotina</taxon>
        <taxon>Sordariomycetes</taxon>
        <taxon>Xylariomycetidae</taxon>
        <taxon>Amphisphaeriales</taxon>
        <taxon>Sporocadaceae</taxon>
        <taxon>Truncatella</taxon>
    </lineage>
</organism>
<dbReference type="GO" id="GO:0003677">
    <property type="term" value="F:DNA binding"/>
    <property type="evidence" value="ECO:0007669"/>
    <property type="project" value="UniProtKB-KW"/>
</dbReference>
<dbReference type="GO" id="GO:0005634">
    <property type="term" value="C:nucleus"/>
    <property type="evidence" value="ECO:0007669"/>
    <property type="project" value="UniProtKB-SubCell"/>
</dbReference>
<dbReference type="SMART" id="SM00066">
    <property type="entry name" value="GAL4"/>
    <property type="match status" value="1"/>
</dbReference>
<evidence type="ECO:0000256" key="5">
    <source>
        <dbReference type="SAM" id="MobiDB-lite"/>
    </source>
</evidence>
<feature type="region of interest" description="Disordered" evidence="5">
    <location>
        <begin position="62"/>
        <end position="154"/>
    </location>
</feature>
<name>A0A9P8UHE9_9PEZI</name>
<keyword evidence="2" id="KW-0479">Metal-binding</keyword>
<dbReference type="Gene3D" id="4.10.240.10">
    <property type="entry name" value="Zn(2)-C6 fungal-type DNA-binding domain"/>
    <property type="match status" value="1"/>
</dbReference>
<dbReference type="GO" id="GO:0008270">
    <property type="term" value="F:zinc ion binding"/>
    <property type="evidence" value="ECO:0007669"/>
    <property type="project" value="InterPro"/>
</dbReference>
<evidence type="ECO:0000256" key="3">
    <source>
        <dbReference type="ARBA" id="ARBA00023125"/>
    </source>
</evidence>
<dbReference type="InterPro" id="IPR050987">
    <property type="entry name" value="AtrR-like"/>
</dbReference>
<keyword evidence="4" id="KW-0539">Nucleus</keyword>
<protein>
    <recommendedName>
        <fullName evidence="6">Zn(2)-C6 fungal-type domain-containing protein</fullName>
    </recommendedName>
</protein>
<dbReference type="PROSITE" id="PS50048">
    <property type="entry name" value="ZN2_CY6_FUNGAL_2"/>
    <property type="match status" value="1"/>
</dbReference>
<evidence type="ECO:0000313" key="8">
    <source>
        <dbReference type="Proteomes" id="UP000758603"/>
    </source>
</evidence>
<comment type="subcellular location">
    <subcellularLocation>
        <location evidence="1">Nucleus</location>
    </subcellularLocation>
</comment>
<evidence type="ECO:0000256" key="1">
    <source>
        <dbReference type="ARBA" id="ARBA00004123"/>
    </source>
</evidence>
<dbReference type="SUPFAM" id="SSF57701">
    <property type="entry name" value="Zn2/Cys6 DNA-binding domain"/>
    <property type="match status" value="1"/>
</dbReference>
<dbReference type="OrthoDB" id="424974at2759"/>
<gene>
    <name evidence="7" type="ORF">BKA67DRAFT_351709</name>
</gene>
<dbReference type="Pfam" id="PF00172">
    <property type="entry name" value="Zn_clus"/>
    <property type="match status" value="1"/>
</dbReference>
<dbReference type="InterPro" id="IPR001138">
    <property type="entry name" value="Zn2Cys6_DnaBD"/>
</dbReference>
<evidence type="ECO:0000259" key="6">
    <source>
        <dbReference type="PROSITE" id="PS50048"/>
    </source>
</evidence>
<feature type="compositionally biased region" description="Basic and acidic residues" evidence="5">
    <location>
        <begin position="73"/>
        <end position="84"/>
    </location>
</feature>
<dbReference type="PANTHER" id="PTHR46910:SF3">
    <property type="entry name" value="HALOTOLERANCE PROTEIN 9-RELATED"/>
    <property type="match status" value="1"/>
</dbReference>
<keyword evidence="3" id="KW-0238">DNA-binding</keyword>
<evidence type="ECO:0000313" key="7">
    <source>
        <dbReference type="EMBL" id="KAH6652269.1"/>
    </source>
</evidence>
<dbReference type="GeneID" id="70125259"/>
<feature type="compositionally biased region" description="Polar residues" evidence="5">
    <location>
        <begin position="121"/>
        <end position="135"/>
    </location>
</feature>
<dbReference type="EMBL" id="JAGPXC010000006">
    <property type="protein sequence ID" value="KAH6652269.1"/>
    <property type="molecule type" value="Genomic_DNA"/>
</dbReference>
<dbReference type="CDD" id="cd00067">
    <property type="entry name" value="GAL4"/>
    <property type="match status" value="1"/>
</dbReference>
<accession>A0A9P8UHE9</accession>
<comment type="caution">
    <text evidence="7">The sequence shown here is derived from an EMBL/GenBank/DDBJ whole genome shotgun (WGS) entry which is preliminary data.</text>
</comment>
<feature type="domain" description="Zn(2)-C6 fungal-type" evidence="6">
    <location>
        <begin position="22"/>
        <end position="58"/>
    </location>
</feature>
<dbReference type="Proteomes" id="UP000758603">
    <property type="component" value="Unassembled WGS sequence"/>
</dbReference>
<evidence type="ECO:0000256" key="2">
    <source>
        <dbReference type="ARBA" id="ARBA00022723"/>
    </source>
</evidence>
<dbReference type="AlphaFoldDB" id="A0A9P8UHE9"/>
<proteinExistence type="predicted"/>
<dbReference type="GO" id="GO:0000981">
    <property type="term" value="F:DNA-binding transcription factor activity, RNA polymerase II-specific"/>
    <property type="evidence" value="ECO:0007669"/>
    <property type="project" value="InterPro"/>
</dbReference>
<evidence type="ECO:0000256" key="4">
    <source>
        <dbReference type="ARBA" id="ARBA00023242"/>
    </source>
</evidence>
<reference evidence="7" key="1">
    <citation type="journal article" date="2021" name="Nat. Commun.">
        <title>Genetic determinants of endophytism in the Arabidopsis root mycobiome.</title>
        <authorList>
            <person name="Mesny F."/>
            <person name="Miyauchi S."/>
            <person name="Thiergart T."/>
            <person name="Pickel B."/>
            <person name="Atanasova L."/>
            <person name="Karlsson M."/>
            <person name="Huettel B."/>
            <person name="Barry K.W."/>
            <person name="Haridas S."/>
            <person name="Chen C."/>
            <person name="Bauer D."/>
            <person name="Andreopoulos W."/>
            <person name="Pangilinan J."/>
            <person name="LaButti K."/>
            <person name="Riley R."/>
            <person name="Lipzen A."/>
            <person name="Clum A."/>
            <person name="Drula E."/>
            <person name="Henrissat B."/>
            <person name="Kohler A."/>
            <person name="Grigoriev I.V."/>
            <person name="Martin F.M."/>
            <person name="Hacquard S."/>
        </authorList>
    </citation>
    <scope>NUCLEOTIDE SEQUENCE</scope>
    <source>
        <strain evidence="7">MPI-SDFR-AT-0073</strain>
    </source>
</reference>
<dbReference type="InterPro" id="IPR036864">
    <property type="entry name" value="Zn2-C6_fun-type_DNA-bd_sf"/>
</dbReference>
<dbReference type="RefSeq" id="XP_045956547.1">
    <property type="nucleotide sequence ID" value="XM_046096366.1"/>
</dbReference>
<keyword evidence="8" id="KW-1185">Reference proteome</keyword>
<sequence length="190" mass="20631">MTSDAVSMAAAPADRRRRLAKACDPCRKRKLRCDGVRPVCTRCHHLTARNARSAPCHYADVHKLAARPRRRRNPEDTSRQHEAHSASPNPPLPGEDDLGSSNNDSPASRLPPNVAVGAHSPSRSTRSQQIGSAASATPLREDARRTSSGSTWRAESVNIPRPVSDTIVGGSADMRFFGMRLHMECALTGH</sequence>
<dbReference type="PANTHER" id="PTHR46910">
    <property type="entry name" value="TRANSCRIPTION FACTOR PDR1"/>
    <property type="match status" value="1"/>
</dbReference>